<dbReference type="PANTHER" id="PTHR12356">
    <property type="entry name" value="NUCLEAR MOVEMENT PROTEIN NUDC"/>
    <property type="match status" value="1"/>
</dbReference>
<accession>A0ABQ6NA53</accession>
<gene>
    <name evidence="3" type="ORF">TeGR_g13777</name>
</gene>
<dbReference type="EMBL" id="BRYB01006521">
    <property type="protein sequence ID" value="GMI50879.1"/>
    <property type="molecule type" value="Genomic_DNA"/>
</dbReference>
<feature type="region of interest" description="Disordered" evidence="1">
    <location>
        <begin position="253"/>
        <end position="277"/>
    </location>
</feature>
<dbReference type="InterPro" id="IPR037898">
    <property type="entry name" value="NudC_fam"/>
</dbReference>
<comment type="caution">
    <text evidence="3">The sequence shown here is derived from an EMBL/GenBank/DDBJ whole genome shotgun (WGS) entry which is preliminary data.</text>
</comment>
<dbReference type="CDD" id="cd06467">
    <property type="entry name" value="p23_NUDC_like"/>
    <property type="match status" value="1"/>
</dbReference>
<feature type="domain" description="CS" evidence="2">
    <location>
        <begin position="271"/>
        <end position="359"/>
    </location>
</feature>
<name>A0ABQ6NA53_9STRA</name>
<proteinExistence type="predicted"/>
<reference evidence="3 4" key="1">
    <citation type="journal article" date="2023" name="Commun. Biol.">
        <title>Genome analysis of Parmales, the sister group of diatoms, reveals the evolutionary specialization of diatoms from phago-mixotrophs to photoautotrophs.</title>
        <authorList>
            <person name="Ban H."/>
            <person name="Sato S."/>
            <person name="Yoshikawa S."/>
            <person name="Yamada K."/>
            <person name="Nakamura Y."/>
            <person name="Ichinomiya M."/>
            <person name="Sato N."/>
            <person name="Blanc-Mathieu R."/>
            <person name="Endo H."/>
            <person name="Kuwata A."/>
            <person name="Ogata H."/>
        </authorList>
    </citation>
    <scope>NUCLEOTIDE SEQUENCE [LARGE SCALE GENOMIC DNA]</scope>
</reference>
<dbReference type="Pfam" id="PF04969">
    <property type="entry name" value="CS"/>
    <property type="match status" value="1"/>
</dbReference>
<evidence type="ECO:0000313" key="4">
    <source>
        <dbReference type="Proteomes" id="UP001165060"/>
    </source>
</evidence>
<evidence type="ECO:0000256" key="1">
    <source>
        <dbReference type="SAM" id="MobiDB-lite"/>
    </source>
</evidence>
<dbReference type="InterPro" id="IPR008978">
    <property type="entry name" value="HSP20-like_chaperone"/>
</dbReference>
<protein>
    <recommendedName>
        <fullName evidence="2">CS domain-containing protein</fullName>
    </recommendedName>
</protein>
<dbReference type="InterPro" id="IPR007052">
    <property type="entry name" value="CS_dom"/>
</dbReference>
<organism evidence="3 4">
    <name type="scientific">Tetraparma gracilis</name>
    <dbReference type="NCBI Taxonomy" id="2962635"/>
    <lineage>
        <taxon>Eukaryota</taxon>
        <taxon>Sar</taxon>
        <taxon>Stramenopiles</taxon>
        <taxon>Ochrophyta</taxon>
        <taxon>Bolidophyceae</taxon>
        <taxon>Parmales</taxon>
        <taxon>Triparmaceae</taxon>
        <taxon>Tetraparma</taxon>
    </lineage>
</organism>
<dbReference type="Proteomes" id="UP001165060">
    <property type="component" value="Unassembled WGS sequence"/>
</dbReference>
<evidence type="ECO:0000313" key="3">
    <source>
        <dbReference type="EMBL" id="GMI50879.1"/>
    </source>
</evidence>
<evidence type="ECO:0000259" key="2">
    <source>
        <dbReference type="PROSITE" id="PS51203"/>
    </source>
</evidence>
<dbReference type="SUPFAM" id="SSF49764">
    <property type="entry name" value="HSP20-like chaperones"/>
    <property type="match status" value="1"/>
</dbReference>
<keyword evidence="4" id="KW-1185">Reference proteome</keyword>
<dbReference type="PROSITE" id="PS51203">
    <property type="entry name" value="CS"/>
    <property type="match status" value="1"/>
</dbReference>
<sequence>MADFADNEDGAAQRLDYLKEHGVEVETVEDRSRAAEAAATTVAPLMAQLQVSLSGPASSDDPTFVLVPQDASLPFRQLSLTAAAPLPGNRDQIPDYVKPYFADSRSVDAGLLAQQATKQFTSGKLKELGTEGNISAAAMNRVAAQGSVETFPLVHPADTNDFTGVYIYLDEVGLLKKLPPNARATQIALACGFNPPPSFYGDVFIGRCQTKKNGATAMKNLSFDAEKDTDKGAEWMRRAVSENLAWQQSMNNITGRSDSQPAKAGEDGNVAKEGFGEWTQNDDEVEITFPFEDAVDKKKLRVDFRRQTVKVALAGVTTHELTLYSKVDVDNCTWTLDGGKSLVVTLEKAEPSVSWPRVTDSA</sequence>
<dbReference type="Gene3D" id="2.60.40.790">
    <property type="match status" value="1"/>
</dbReference>